<gene>
    <name evidence="1" type="ORF">P8T11_16005</name>
</gene>
<protein>
    <recommendedName>
        <fullName evidence="3">Alcohol dehydrogenase</fullName>
    </recommendedName>
</protein>
<dbReference type="RefSeq" id="WP_268081030.1">
    <property type="nucleotide sequence ID" value="NZ_CP106885.1"/>
</dbReference>
<dbReference type="InterPro" id="IPR011032">
    <property type="entry name" value="GroES-like_sf"/>
</dbReference>
<evidence type="ECO:0008006" key="3">
    <source>
        <dbReference type="Google" id="ProtNLM"/>
    </source>
</evidence>
<proteinExistence type="predicted"/>
<organism evidence="1 2">
    <name type="scientific">Achromobacter spanius</name>
    <dbReference type="NCBI Taxonomy" id="217203"/>
    <lineage>
        <taxon>Bacteria</taxon>
        <taxon>Pseudomonadati</taxon>
        <taxon>Pseudomonadota</taxon>
        <taxon>Betaproteobacteria</taxon>
        <taxon>Burkholderiales</taxon>
        <taxon>Alcaligenaceae</taxon>
        <taxon>Achromobacter</taxon>
    </lineage>
</organism>
<evidence type="ECO:0000313" key="2">
    <source>
        <dbReference type="Proteomes" id="UP001214170"/>
    </source>
</evidence>
<evidence type="ECO:0000313" key="1">
    <source>
        <dbReference type="EMBL" id="WFP05839.1"/>
    </source>
</evidence>
<dbReference type="Proteomes" id="UP001214170">
    <property type="component" value="Chromosome"/>
</dbReference>
<dbReference type="EMBL" id="CP121261">
    <property type="protein sequence ID" value="WFP05839.1"/>
    <property type="molecule type" value="Genomic_DNA"/>
</dbReference>
<name>A0ABY8GMN8_9BURK</name>
<reference evidence="1 2" key="1">
    <citation type="submission" date="2023-03" db="EMBL/GenBank/DDBJ databases">
        <title>Achromobacter spanius LIG8.</title>
        <authorList>
            <person name="Shrestha S."/>
        </authorList>
    </citation>
    <scope>NUCLEOTIDE SEQUENCE [LARGE SCALE GENOMIC DNA]</scope>
    <source>
        <strain evidence="1 2">LIG8</strain>
    </source>
</reference>
<accession>A0ABY8GMN8</accession>
<sequence length="52" mass="5775">MPAIDISRYIDLYKAGQLPVDRMMGKSFSLDQINEGFDHLATGGSLRDAIVF</sequence>
<dbReference type="SUPFAM" id="SSF50129">
    <property type="entry name" value="GroES-like"/>
    <property type="match status" value="1"/>
</dbReference>
<dbReference type="Gene3D" id="3.90.180.10">
    <property type="entry name" value="Medium-chain alcohol dehydrogenases, catalytic domain"/>
    <property type="match status" value="1"/>
</dbReference>
<keyword evidence="2" id="KW-1185">Reference proteome</keyword>